<evidence type="ECO:0000313" key="2">
    <source>
        <dbReference type="EMBL" id="MPN41616.1"/>
    </source>
</evidence>
<feature type="region of interest" description="Disordered" evidence="1">
    <location>
        <begin position="44"/>
        <end position="64"/>
    </location>
</feature>
<evidence type="ECO:0000256" key="1">
    <source>
        <dbReference type="SAM" id="MobiDB-lite"/>
    </source>
</evidence>
<dbReference type="AlphaFoldDB" id="A0A645HSQ7"/>
<feature type="compositionally biased region" description="Basic and acidic residues" evidence="1">
    <location>
        <begin position="46"/>
        <end position="55"/>
    </location>
</feature>
<proteinExistence type="predicted"/>
<protein>
    <submittedName>
        <fullName evidence="2">Uncharacterized protein</fullName>
    </submittedName>
</protein>
<sequence>MDAEIEQLKNKKEDLQTQINKATASGKSDEEIAQLKQQLASVESELTAKDNDTYRKQNATTTYE</sequence>
<gene>
    <name evidence="2" type="ORF">SDC9_189170</name>
</gene>
<accession>A0A645HSQ7</accession>
<organism evidence="2">
    <name type="scientific">bioreactor metagenome</name>
    <dbReference type="NCBI Taxonomy" id="1076179"/>
    <lineage>
        <taxon>unclassified sequences</taxon>
        <taxon>metagenomes</taxon>
        <taxon>ecological metagenomes</taxon>
    </lineage>
</organism>
<name>A0A645HSQ7_9ZZZZ</name>
<dbReference type="EMBL" id="VSSQ01098786">
    <property type="protein sequence ID" value="MPN41616.1"/>
    <property type="molecule type" value="Genomic_DNA"/>
</dbReference>
<dbReference type="Gene3D" id="1.20.5.1700">
    <property type="match status" value="1"/>
</dbReference>
<reference evidence="2" key="1">
    <citation type="submission" date="2019-08" db="EMBL/GenBank/DDBJ databases">
        <authorList>
            <person name="Kucharzyk K."/>
            <person name="Murdoch R.W."/>
            <person name="Higgins S."/>
            <person name="Loffler F."/>
        </authorList>
    </citation>
    <scope>NUCLEOTIDE SEQUENCE</scope>
</reference>
<comment type="caution">
    <text evidence="2">The sequence shown here is derived from an EMBL/GenBank/DDBJ whole genome shotgun (WGS) entry which is preliminary data.</text>
</comment>